<evidence type="ECO:0000256" key="1">
    <source>
        <dbReference type="SAM" id="SignalP"/>
    </source>
</evidence>
<feature type="signal peptide" evidence="1">
    <location>
        <begin position="1"/>
        <end position="19"/>
    </location>
</feature>
<keyword evidence="1" id="KW-0732">Signal</keyword>
<dbReference type="Proteomes" id="UP001387215">
    <property type="component" value="Unassembled WGS sequence"/>
</dbReference>
<feature type="chain" id="PRO_5045139522" evidence="1">
    <location>
        <begin position="20"/>
        <end position="86"/>
    </location>
</feature>
<evidence type="ECO:0000313" key="2">
    <source>
        <dbReference type="EMBL" id="MEI2454444.1"/>
    </source>
</evidence>
<keyword evidence="3" id="KW-1185">Reference proteome</keyword>
<comment type="caution">
    <text evidence="2">The sequence shown here is derived from an EMBL/GenBank/DDBJ whole genome shotgun (WGS) entry which is preliminary data.</text>
</comment>
<protein>
    <submittedName>
        <fullName evidence="2">Uncharacterized protein</fullName>
    </submittedName>
</protein>
<sequence length="86" mass="9540">MRAIFFAMLCVFSIMDASAGALNPGTEKVDSGNPGRRFYLDEKKLQKTVASAKSGNLSAISKLANHYQWAVSDQVQAIYWLRKGRN</sequence>
<accession>A0ABU8D146</accession>
<reference evidence="2 3" key="1">
    <citation type="submission" date="2024-02" db="EMBL/GenBank/DDBJ databases">
        <title>Lysobacter Genome Sequencing and Mining.</title>
        <authorList>
            <person name="Bierman J."/>
            <person name="Walker M.C."/>
        </authorList>
    </citation>
    <scope>NUCLEOTIDE SEQUENCE [LARGE SCALE GENOMIC DNA]</scope>
    <source>
        <strain evidence="2 3">PB6250</strain>
    </source>
</reference>
<gene>
    <name evidence="2" type="ORF">V2J18_07105</name>
</gene>
<name>A0ABU8D146_9GAMM</name>
<organism evidence="2 3">
    <name type="scientific">Lysobacter firmicutimachus</name>
    <dbReference type="NCBI Taxonomy" id="1792846"/>
    <lineage>
        <taxon>Bacteria</taxon>
        <taxon>Pseudomonadati</taxon>
        <taxon>Pseudomonadota</taxon>
        <taxon>Gammaproteobacteria</taxon>
        <taxon>Lysobacterales</taxon>
        <taxon>Lysobacteraceae</taxon>
        <taxon>Lysobacter</taxon>
    </lineage>
</organism>
<dbReference type="RefSeq" id="WP_336131405.1">
    <property type="nucleotide sequence ID" value="NZ_JBANDL010000002.1"/>
</dbReference>
<proteinExistence type="predicted"/>
<evidence type="ECO:0000313" key="3">
    <source>
        <dbReference type="Proteomes" id="UP001387215"/>
    </source>
</evidence>
<dbReference type="EMBL" id="JBANDL010000002">
    <property type="protein sequence ID" value="MEI2454444.1"/>
    <property type="molecule type" value="Genomic_DNA"/>
</dbReference>